<gene>
    <name evidence="3" type="ORF">CKA38_04780</name>
</gene>
<dbReference type="InterPro" id="IPR007060">
    <property type="entry name" value="FtsL/DivIC"/>
</dbReference>
<organism evidence="3 4">
    <name type="scientific">Ereboglobus luteus</name>
    <dbReference type="NCBI Taxonomy" id="1796921"/>
    <lineage>
        <taxon>Bacteria</taxon>
        <taxon>Pseudomonadati</taxon>
        <taxon>Verrucomicrobiota</taxon>
        <taxon>Opitutia</taxon>
        <taxon>Opitutales</taxon>
        <taxon>Opitutaceae</taxon>
        <taxon>Ereboglobus</taxon>
    </lineage>
</organism>
<keyword evidence="4" id="KW-1185">Reference proteome</keyword>
<feature type="coiled-coil region" evidence="1">
    <location>
        <begin position="12"/>
        <end position="53"/>
    </location>
</feature>
<dbReference type="AlphaFoldDB" id="A0A2U8E1E4"/>
<evidence type="ECO:0008006" key="5">
    <source>
        <dbReference type="Google" id="ProtNLM"/>
    </source>
</evidence>
<evidence type="ECO:0000313" key="4">
    <source>
        <dbReference type="Proteomes" id="UP000244896"/>
    </source>
</evidence>
<sequence length="106" mass="12344">MLVAAGYFGWRYVELRRQNAELQRNKDRLSTLFDEQSEKLRESQRILDRLSKDPEFVEMIIRRRLGYAKPGEVIYNFEEPAPGDPLLVPAPVENIPAPPPPQQPQR</sequence>
<evidence type="ECO:0000256" key="1">
    <source>
        <dbReference type="SAM" id="Coils"/>
    </source>
</evidence>
<proteinExistence type="predicted"/>
<dbReference type="KEGG" id="elut:CKA38_04780"/>
<evidence type="ECO:0000313" key="3">
    <source>
        <dbReference type="EMBL" id="AWI08661.1"/>
    </source>
</evidence>
<accession>A0A2U8E1E4</accession>
<feature type="compositionally biased region" description="Pro residues" evidence="2">
    <location>
        <begin position="96"/>
        <end position="106"/>
    </location>
</feature>
<reference evidence="3 4" key="1">
    <citation type="journal article" date="2018" name="Syst. Appl. Microbiol.">
        <title>Ereboglobus luteus gen. nov. sp. nov. from cockroach guts, and new insights into the oxygen relationship of the genera Opitutus and Didymococcus (Verrucomicrobia: Opitutaceae).</title>
        <authorList>
            <person name="Tegtmeier D."/>
            <person name="Belitz A."/>
            <person name="Radek R."/>
            <person name="Heimerl T."/>
            <person name="Brune A."/>
        </authorList>
    </citation>
    <scope>NUCLEOTIDE SEQUENCE [LARGE SCALE GENOMIC DNA]</scope>
    <source>
        <strain evidence="3 4">Ho45</strain>
    </source>
</reference>
<name>A0A2U8E1E4_9BACT</name>
<feature type="region of interest" description="Disordered" evidence="2">
    <location>
        <begin position="86"/>
        <end position="106"/>
    </location>
</feature>
<keyword evidence="1" id="KW-0175">Coiled coil</keyword>
<dbReference type="EMBL" id="CP023004">
    <property type="protein sequence ID" value="AWI08661.1"/>
    <property type="molecule type" value="Genomic_DNA"/>
</dbReference>
<evidence type="ECO:0000256" key="2">
    <source>
        <dbReference type="SAM" id="MobiDB-lite"/>
    </source>
</evidence>
<dbReference type="Pfam" id="PF04977">
    <property type="entry name" value="DivIC"/>
    <property type="match status" value="1"/>
</dbReference>
<protein>
    <recommendedName>
        <fullName evidence="5">Septum formation initiator</fullName>
    </recommendedName>
</protein>
<dbReference type="Proteomes" id="UP000244896">
    <property type="component" value="Chromosome"/>
</dbReference>